<keyword evidence="23" id="KW-1185">Reference proteome</keyword>
<dbReference type="InterPro" id="IPR024605">
    <property type="entry name" value="NADP_transhyd_a_C"/>
</dbReference>
<keyword evidence="9" id="KW-0521">NADP</keyword>
<dbReference type="SUPFAM" id="SSF51735">
    <property type="entry name" value="NAD(P)-binding Rossmann-fold domains"/>
    <property type="match status" value="1"/>
</dbReference>
<evidence type="ECO:0000256" key="12">
    <source>
        <dbReference type="ARBA" id="ARBA00023027"/>
    </source>
</evidence>
<evidence type="ECO:0000256" key="17">
    <source>
        <dbReference type="ARBA" id="ARBA00083734"/>
    </source>
</evidence>
<evidence type="ECO:0000259" key="21">
    <source>
        <dbReference type="SMART" id="SM01003"/>
    </source>
</evidence>
<evidence type="ECO:0000256" key="14">
    <source>
        <dbReference type="ARBA" id="ARBA00048202"/>
    </source>
</evidence>
<dbReference type="AlphaFoldDB" id="E0UDV0"/>
<dbReference type="PIRSF" id="PIRSF000203">
    <property type="entry name" value="NADP_transhydrogenase_alpha"/>
    <property type="match status" value="1"/>
</dbReference>
<feature type="transmembrane region" description="Helical" evidence="19">
    <location>
        <begin position="475"/>
        <end position="495"/>
    </location>
</feature>
<proteinExistence type="inferred from homology"/>
<evidence type="ECO:0000256" key="3">
    <source>
        <dbReference type="ARBA" id="ARBA00005689"/>
    </source>
</evidence>
<dbReference type="EC" id="7.1.1.1" evidence="4"/>
<dbReference type="PANTHER" id="PTHR10160:SF19">
    <property type="entry name" value="PROTON-TRANSLOCATING NAD(P)(+) TRANSHYDROGENASE"/>
    <property type="match status" value="1"/>
</dbReference>
<feature type="region of interest" description="Disordered" evidence="18">
    <location>
        <begin position="386"/>
        <end position="409"/>
    </location>
</feature>
<evidence type="ECO:0000256" key="10">
    <source>
        <dbReference type="ARBA" id="ARBA00022967"/>
    </source>
</evidence>
<dbReference type="GO" id="GO:0050661">
    <property type="term" value="F:NADP binding"/>
    <property type="evidence" value="ECO:0007669"/>
    <property type="project" value="TreeGrafter"/>
</dbReference>
<gene>
    <name evidence="22" type="ordered locus">Cyan7822_4628</name>
</gene>
<evidence type="ECO:0000256" key="11">
    <source>
        <dbReference type="ARBA" id="ARBA00022989"/>
    </source>
</evidence>
<evidence type="ECO:0000256" key="19">
    <source>
        <dbReference type="SAM" id="Phobius"/>
    </source>
</evidence>
<dbReference type="SMART" id="SM01003">
    <property type="entry name" value="AlaDh_PNT_N"/>
    <property type="match status" value="1"/>
</dbReference>
<comment type="function">
    <text evidence="1">The transhydrogenation between NADH and NADP is coupled to respiration and ATP hydrolysis and functions as a proton pump across the membrane.</text>
</comment>
<evidence type="ECO:0000256" key="9">
    <source>
        <dbReference type="ARBA" id="ARBA00022857"/>
    </source>
</evidence>
<comment type="catalytic activity">
    <reaction evidence="14">
        <text>NAD(+) + NADPH + H(+)(in) = NADH + NADP(+) + H(+)(out)</text>
        <dbReference type="Rhea" id="RHEA:47992"/>
        <dbReference type="ChEBI" id="CHEBI:15378"/>
        <dbReference type="ChEBI" id="CHEBI:57540"/>
        <dbReference type="ChEBI" id="CHEBI:57783"/>
        <dbReference type="ChEBI" id="CHEBI:57945"/>
        <dbReference type="ChEBI" id="CHEBI:58349"/>
        <dbReference type="EC" id="7.1.1.1"/>
    </reaction>
</comment>
<evidence type="ECO:0000256" key="18">
    <source>
        <dbReference type="SAM" id="MobiDB-lite"/>
    </source>
</evidence>
<dbReference type="Gene3D" id="3.40.50.720">
    <property type="entry name" value="NAD(P)-binding Rossmann-like Domain"/>
    <property type="match status" value="2"/>
</dbReference>
<feature type="domain" description="Alanine dehydrogenase/pyridine nucleotide transhydrogenase NAD(H)-binding" evidence="20">
    <location>
        <begin position="169"/>
        <end position="333"/>
    </location>
</feature>
<evidence type="ECO:0000256" key="7">
    <source>
        <dbReference type="ARBA" id="ARBA00022692"/>
    </source>
</evidence>
<dbReference type="FunFam" id="3.40.50.720:FF:000028">
    <property type="entry name" value="NAD(P) transhydrogenase subunit alpha"/>
    <property type="match status" value="1"/>
</dbReference>
<keyword evidence="6" id="KW-0997">Cell inner membrane</keyword>
<name>E0UDV0_GLOV7</name>
<organism evidence="22 23">
    <name type="scientific">Gloeothece verrucosa (strain PCC 7822)</name>
    <name type="common">Cyanothece sp. (strain PCC 7822)</name>
    <dbReference type="NCBI Taxonomy" id="497965"/>
    <lineage>
        <taxon>Bacteria</taxon>
        <taxon>Bacillati</taxon>
        <taxon>Cyanobacteriota</taxon>
        <taxon>Cyanophyceae</taxon>
        <taxon>Oscillatoriophycideae</taxon>
        <taxon>Chroococcales</taxon>
        <taxon>Aphanothecaceae</taxon>
        <taxon>Gloeothece</taxon>
        <taxon>Gloeothece verrucosa</taxon>
    </lineage>
</organism>
<evidence type="ECO:0000256" key="13">
    <source>
        <dbReference type="ARBA" id="ARBA00023136"/>
    </source>
</evidence>
<dbReference type="InterPro" id="IPR008143">
    <property type="entry name" value="Ala_DH/PNT_CS2"/>
</dbReference>
<dbReference type="PROSITE" id="PS00837">
    <property type="entry name" value="ALADH_PNT_2"/>
    <property type="match status" value="1"/>
</dbReference>
<accession>E0UDV0</accession>
<feature type="domain" description="Alanine dehydrogenase/pyridine nucleotide transhydrogenase N-terminal" evidence="21">
    <location>
        <begin position="25"/>
        <end position="160"/>
    </location>
</feature>
<comment type="similarity">
    <text evidence="3">Belongs to the AlaDH/PNT family.</text>
</comment>
<keyword evidence="8" id="KW-0547">Nucleotide-binding</keyword>
<dbReference type="GO" id="GO:0005886">
    <property type="term" value="C:plasma membrane"/>
    <property type="evidence" value="ECO:0007669"/>
    <property type="project" value="UniProtKB-SubCell"/>
</dbReference>
<feature type="transmembrane region" description="Helical" evidence="19">
    <location>
        <begin position="501"/>
        <end position="520"/>
    </location>
</feature>
<evidence type="ECO:0000256" key="1">
    <source>
        <dbReference type="ARBA" id="ARBA00003943"/>
    </source>
</evidence>
<keyword evidence="10" id="KW-1278">Translocase</keyword>
<dbReference type="GO" id="GO:0008750">
    <property type="term" value="F:proton-translocating NAD(P)+ transhydrogenase activity"/>
    <property type="evidence" value="ECO:0007669"/>
    <property type="project" value="UniProtKB-EC"/>
</dbReference>
<evidence type="ECO:0000313" key="22">
    <source>
        <dbReference type="EMBL" id="ADN16535.1"/>
    </source>
</evidence>
<evidence type="ECO:0000256" key="15">
    <source>
        <dbReference type="ARBA" id="ARBA00071831"/>
    </source>
</evidence>
<dbReference type="Pfam" id="PF05222">
    <property type="entry name" value="AlaDh_PNT_N"/>
    <property type="match status" value="1"/>
</dbReference>
<dbReference type="CDD" id="cd05304">
    <property type="entry name" value="Rubrum_tdh"/>
    <property type="match status" value="1"/>
</dbReference>
<keyword evidence="12" id="KW-0520">NAD</keyword>
<dbReference type="eggNOG" id="COG3288">
    <property type="taxonomic scope" value="Bacteria"/>
</dbReference>
<evidence type="ECO:0000256" key="5">
    <source>
        <dbReference type="ARBA" id="ARBA00022475"/>
    </source>
</evidence>
<feature type="transmembrane region" description="Helical" evidence="19">
    <location>
        <begin position="423"/>
        <end position="443"/>
    </location>
</feature>
<evidence type="ECO:0000259" key="20">
    <source>
        <dbReference type="SMART" id="SM01002"/>
    </source>
</evidence>
<evidence type="ECO:0000256" key="16">
    <source>
        <dbReference type="ARBA" id="ARBA00079788"/>
    </source>
</evidence>
<dbReference type="OrthoDB" id="9804592at2"/>
<evidence type="ECO:0000256" key="8">
    <source>
        <dbReference type="ARBA" id="ARBA00022741"/>
    </source>
</evidence>
<dbReference type="STRING" id="497965.Cyan7822_4628"/>
<reference evidence="23" key="1">
    <citation type="journal article" date="2011" name="MBio">
        <title>Novel metabolic attributes of the genus Cyanothece, comprising a group of unicellular nitrogen-fixing Cyanobacteria.</title>
        <authorList>
            <person name="Bandyopadhyay A."/>
            <person name="Elvitigala T."/>
            <person name="Welsh E."/>
            <person name="Stockel J."/>
            <person name="Liberton M."/>
            <person name="Min H."/>
            <person name="Sherman L.A."/>
            <person name="Pakrasi H.B."/>
        </authorList>
    </citation>
    <scope>NUCLEOTIDE SEQUENCE [LARGE SCALE GENOMIC DNA]</scope>
    <source>
        <strain evidence="23">PCC 7822</strain>
    </source>
</reference>
<keyword evidence="7 19" id="KW-0812">Transmembrane</keyword>
<dbReference type="Proteomes" id="UP000008206">
    <property type="component" value="Chromosome"/>
</dbReference>
<evidence type="ECO:0000256" key="4">
    <source>
        <dbReference type="ARBA" id="ARBA00012943"/>
    </source>
</evidence>
<dbReference type="NCBIfam" id="NF006942">
    <property type="entry name" value="PRK09424.1"/>
    <property type="match status" value="1"/>
</dbReference>
<evidence type="ECO:0000256" key="2">
    <source>
        <dbReference type="ARBA" id="ARBA00004429"/>
    </source>
</evidence>
<dbReference type="Pfam" id="PF01262">
    <property type="entry name" value="AlaDh_PNT_C"/>
    <property type="match status" value="1"/>
</dbReference>
<keyword evidence="13 19" id="KW-0472">Membrane</keyword>
<evidence type="ECO:0000256" key="6">
    <source>
        <dbReference type="ARBA" id="ARBA00022519"/>
    </source>
</evidence>
<dbReference type="EMBL" id="CP002198">
    <property type="protein sequence ID" value="ADN16535.1"/>
    <property type="molecule type" value="Genomic_DNA"/>
</dbReference>
<dbReference type="PANTHER" id="PTHR10160">
    <property type="entry name" value="NAD(P) TRANSHYDROGENASE"/>
    <property type="match status" value="1"/>
</dbReference>
<dbReference type="InterPro" id="IPR026255">
    <property type="entry name" value="NADP_transhyd_a"/>
</dbReference>
<dbReference type="InterPro" id="IPR036291">
    <property type="entry name" value="NAD(P)-bd_dom_sf"/>
</dbReference>
<dbReference type="HOGENOM" id="CLU_003376_2_1_3"/>
<comment type="subcellular location">
    <subcellularLocation>
        <location evidence="2">Cell inner membrane</location>
        <topology evidence="2">Multi-pass membrane protein</topology>
    </subcellularLocation>
</comment>
<dbReference type="Pfam" id="PF12769">
    <property type="entry name" value="PNTB_4TM"/>
    <property type="match status" value="1"/>
</dbReference>
<sequence length="530" mass="56358">MTIVVPKEATVTEQSVAPSKPRKIGVPKETYPNEFRVAVTPDTAKKLQKLGFEILVEAGAGVAANFSDNAYEQANCQIIEASETVWSEADMILKVRPPSAEEVEKLPEGKTLISFIWPAQNKDLLEALAAKSATVLAIDAIPRISRAQKMDALSSMANIAGYRAVVEAANHFGRFFTGQITAAGKVPPAKVLIIGAGVAGLAAIGAAKGLGAVVRAFDTRPVVKEQVESMGAEFLELDFAEDGSGQGGYAKVMSEEFIKAEMALFAQQAKEVDIIITTALIPGKPAPRLITEEMVSSMKEGSVIVDLAAEQGGNCEVTKPNQVYAYKGVTIVGLTDLPSRMANQASQLYGNNLWHLLKDMGGGENYKVDLEDEVIRGALVLHSGQVTWPPPKPSNPSPQTGATKVKEASVTVEEPKKKGESSLWFIILGLALLGIGIVAPSSFLSHFTVFVLACFVGWQVIWSVTPALHTPLMSVTNAISGIIIIGGILQINGPINSPTTLLGAIAILVGTINISGGFLVTQRMLKMFRK</sequence>
<dbReference type="NCBIfam" id="TIGR00561">
    <property type="entry name" value="pntA"/>
    <property type="match status" value="1"/>
</dbReference>
<dbReference type="SMART" id="SM01002">
    <property type="entry name" value="AlaDh_PNT_C"/>
    <property type="match status" value="1"/>
</dbReference>
<protein>
    <recommendedName>
        <fullName evidence="15">NAD(P) transhydrogenase subunit alpha</fullName>
        <ecNumber evidence="4">7.1.1.1</ecNumber>
    </recommendedName>
    <alternativeName>
        <fullName evidence="17">Nicotinamide nucleotide transhydrogenase subunit alpha</fullName>
    </alternativeName>
    <alternativeName>
        <fullName evidence="16">Pyridine nucleotide transhydrogenase subunit alpha</fullName>
    </alternativeName>
</protein>
<dbReference type="KEGG" id="cyj:Cyan7822_4628"/>
<feature type="transmembrane region" description="Helical" evidence="19">
    <location>
        <begin position="449"/>
        <end position="468"/>
    </location>
</feature>
<dbReference type="InterPro" id="IPR008142">
    <property type="entry name" value="AlaDH/PNT_CS1"/>
</dbReference>
<evidence type="ECO:0000313" key="23">
    <source>
        <dbReference type="Proteomes" id="UP000008206"/>
    </source>
</evidence>
<keyword evidence="11 19" id="KW-1133">Transmembrane helix</keyword>
<dbReference type="RefSeq" id="WP_013324577.1">
    <property type="nucleotide sequence ID" value="NC_014501.1"/>
</dbReference>
<dbReference type="GO" id="GO:0006740">
    <property type="term" value="P:NADPH regeneration"/>
    <property type="evidence" value="ECO:0007669"/>
    <property type="project" value="TreeGrafter"/>
</dbReference>
<dbReference type="InterPro" id="IPR007698">
    <property type="entry name" value="AlaDH/PNT_NAD(H)-bd"/>
</dbReference>
<keyword evidence="5" id="KW-1003">Cell membrane</keyword>
<dbReference type="GO" id="GO:0016491">
    <property type="term" value="F:oxidoreductase activity"/>
    <property type="evidence" value="ECO:0007669"/>
    <property type="project" value="InterPro"/>
</dbReference>
<dbReference type="SUPFAM" id="SSF52283">
    <property type="entry name" value="Formate/glycerate dehydrogenase catalytic domain-like"/>
    <property type="match status" value="1"/>
</dbReference>
<dbReference type="InterPro" id="IPR007886">
    <property type="entry name" value="AlaDH/PNT_N"/>
</dbReference>
<dbReference type="PROSITE" id="PS00836">
    <property type="entry name" value="ALADH_PNT_1"/>
    <property type="match status" value="1"/>
</dbReference>